<proteinExistence type="predicted"/>
<evidence type="ECO:0000313" key="2">
    <source>
        <dbReference type="EMBL" id="GMF33214.1"/>
    </source>
</evidence>
<evidence type="ECO:0000313" key="3">
    <source>
        <dbReference type="Proteomes" id="UP001165083"/>
    </source>
</evidence>
<name>A0A9W6X7S9_9STRA</name>
<dbReference type="EMBL" id="BSXW01001054">
    <property type="protein sequence ID" value="GMF33214.1"/>
    <property type="molecule type" value="Genomic_DNA"/>
</dbReference>
<keyword evidence="1" id="KW-1133">Transmembrane helix</keyword>
<sequence>MTAIIDVYKNISDDVSTFYVNSTQHVYLTVNDYYHNATRTPGGEFLGDFLKDWLVTNSSLDAAASAGSLSASGSTAGSSVDSAAVSLNGALSLTMVAVVISMLFQ</sequence>
<accession>A0A9W6X7S9</accession>
<keyword evidence="1" id="KW-0472">Membrane</keyword>
<reference evidence="2" key="1">
    <citation type="submission" date="2023-04" db="EMBL/GenBank/DDBJ databases">
        <title>Phytophthora lilii NBRC 32176.</title>
        <authorList>
            <person name="Ichikawa N."/>
            <person name="Sato H."/>
            <person name="Tonouchi N."/>
        </authorList>
    </citation>
    <scope>NUCLEOTIDE SEQUENCE</scope>
    <source>
        <strain evidence="2">NBRC 32176</strain>
    </source>
</reference>
<keyword evidence="1" id="KW-0812">Transmembrane</keyword>
<keyword evidence="3" id="KW-1185">Reference proteome</keyword>
<comment type="caution">
    <text evidence="2">The sequence shown here is derived from an EMBL/GenBank/DDBJ whole genome shotgun (WGS) entry which is preliminary data.</text>
</comment>
<organism evidence="2 3">
    <name type="scientific">Phytophthora lilii</name>
    <dbReference type="NCBI Taxonomy" id="2077276"/>
    <lineage>
        <taxon>Eukaryota</taxon>
        <taxon>Sar</taxon>
        <taxon>Stramenopiles</taxon>
        <taxon>Oomycota</taxon>
        <taxon>Peronosporomycetes</taxon>
        <taxon>Peronosporales</taxon>
        <taxon>Peronosporaceae</taxon>
        <taxon>Phytophthora</taxon>
    </lineage>
</organism>
<gene>
    <name evidence="2" type="ORF">Plil01_001416700</name>
</gene>
<protein>
    <submittedName>
        <fullName evidence="2">Unnamed protein product</fullName>
    </submittedName>
</protein>
<evidence type="ECO:0000256" key="1">
    <source>
        <dbReference type="SAM" id="Phobius"/>
    </source>
</evidence>
<dbReference type="AlphaFoldDB" id="A0A9W6X7S9"/>
<dbReference type="Proteomes" id="UP001165083">
    <property type="component" value="Unassembled WGS sequence"/>
</dbReference>
<feature type="transmembrane region" description="Helical" evidence="1">
    <location>
        <begin position="83"/>
        <end position="104"/>
    </location>
</feature>